<evidence type="ECO:0000259" key="1">
    <source>
        <dbReference type="Pfam" id="PF06985"/>
    </source>
</evidence>
<protein>
    <recommendedName>
        <fullName evidence="1">Heterokaryon incompatibility domain-containing protein</fullName>
    </recommendedName>
</protein>
<dbReference type="InParanoid" id="A0A2J6SF11"/>
<name>A0A2J6SF11_9HELO</name>
<organism evidence="2 3">
    <name type="scientific">Hyaloscypha bicolor E</name>
    <dbReference type="NCBI Taxonomy" id="1095630"/>
    <lineage>
        <taxon>Eukaryota</taxon>
        <taxon>Fungi</taxon>
        <taxon>Dikarya</taxon>
        <taxon>Ascomycota</taxon>
        <taxon>Pezizomycotina</taxon>
        <taxon>Leotiomycetes</taxon>
        <taxon>Helotiales</taxon>
        <taxon>Hyaloscyphaceae</taxon>
        <taxon>Hyaloscypha</taxon>
        <taxon>Hyaloscypha bicolor</taxon>
    </lineage>
</organism>
<dbReference type="Proteomes" id="UP000235371">
    <property type="component" value="Unassembled WGS sequence"/>
</dbReference>
<dbReference type="RefSeq" id="XP_024726250.1">
    <property type="nucleotide sequence ID" value="XM_024873128.1"/>
</dbReference>
<dbReference type="Pfam" id="PF06985">
    <property type="entry name" value="HET"/>
    <property type="match status" value="1"/>
</dbReference>
<accession>A0A2J6SF11</accession>
<reference evidence="2 3" key="1">
    <citation type="submission" date="2016-04" db="EMBL/GenBank/DDBJ databases">
        <title>A degradative enzymes factory behind the ericoid mycorrhizal symbiosis.</title>
        <authorList>
            <consortium name="DOE Joint Genome Institute"/>
            <person name="Martino E."/>
            <person name="Morin E."/>
            <person name="Grelet G."/>
            <person name="Kuo A."/>
            <person name="Kohler A."/>
            <person name="Daghino S."/>
            <person name="Barry K."/>
            <person name="Choi C."/>
            <person name="Cichocki N."/>
            <person name="Clum A."/>
            <person name="Copeland A."/>
            <person name="Hainaut M."/>
            <person name="Haridas S."/>
            <person name="Labutti K."/>
            <person name="Lindquist E."/>
            <person name="Lipzen A."/>
            <person name="Khouja H.-R."/>
            <person name="Murat C."/>
            <person name="Ohm R."/>
            <person name="Olson A."/>
            <person name="Spatafora J."/>
            <person name="Veneault-Fourrey C."/>
            <person name="Henrissat B."/>
            <person name="Grigoriev I."/>
            <person name="Martin F."/>
            <person name="Perotto S."/>
        </authorList>
    </citation>
    <scope>NUCLEOTIDE SEQUENCE [LARGE SCALE GENOMIC DNA]</scope>
    <source>
        <strain evidence="2 3">E</strain>
    </source>
</reference>
<keyword evidence="3" id="KW-1185">Reference proteome</keyword>
<feature type="non-terminal residue" evidence="2">
    <location>
        <position position="54"/>
    </location>
</feature>
<feature type="non-terminal residue" evidence="2">
    <location>
        <position position="1"/>
    </location>
</feature>
<evidence type="ECO:0000313" key="3">
    <source>
        <dbReference type="Proteomes" id="UP000235371"/>
    </source>
</evidence>
<dbReference type="PANTHER" id="PTHR24148">
    <property type="entry name" value="ANKYRIN REPEAT DOMAIN-CONTAINING PROTEIN 39 HOMOLOG-RELATED"/>
    <property type="match status" value="1"/>
</dbReference>
<dbReference type="InterPro" id="IPR010730">
    <property type="entry name" value="HET"/>
</dbReference>
<dbReference type="EMBL" id="KZ613921">
    <property type="protein sequence ID" value="PMD49346.1"/>
    <property type="molecule type" value="Genomic_DNA"/>
</dbReference>
<dbReference type="AlphaFoldDB" id="A0A2J6SF11"/>
<gene>
    <name evidence="2" type="ORF">K444DRAFT_486844</name>
</gene>
<dbReference type="InterPro" id="IPR052895">
    <property type="entry name" value="HetReg/Transcr_Mod"/>
</dbReference>
<dbReference type="OrthoDB" id="194358at2759"/>
<dbReference type="PANTHER" id="PTHR24148:SF64">
    <property type="entry name" value="HETEROKARYON INCOMPATIBILITY DOMAIN-CONTAINING PROTEIN"/>
    <property type="match status" value="1"/>
</dbReference>
<sequence length="54" mass="6440">RYRALSYVWGPAKPERAILCNGVYIKVTLNLFDALYELRKIRPEQNWWINAICL</sequence>
<dbReference type="GeneID" id="36581208"/>
<feature type="domain" description="Heterokaryon incompatibility" evidence="1">
    <location>
        <begin position="2"/>
        <end position="53"/>
    </location>
</feature>
<proteinExistence type="predicted"/>
<evidence type="ECO:0000313" key="2">
    <source>
        <dbReference type="EMBL" id="PMD49346.1"/>
    </source>
</evidence>